<keyword evidence="2" id="KW-1185">Reference proteome</keyword>
<accession>A0A1G7TEP9</accession>
<proteinExistence type="predicted"/>
<organism evidence="1 2">
    <name type="scientific">Sinosporangium album</name>
    <dbReference type="NCBI Taxonomy" id="504805"/>
    <lineage>
        <taxon>Bacteria</taxon>
        <taxon>Bacillati</taxon>
        <taxon>Actinomycetota</taxon>
        <taxon>Actinomycetes</taxon>
        <taxon>Streptosporangiales</taxon>
        <taxon>Streptosporangiaceae</taxon>
        <taxon>Sinosporangium</taxon>
    </lineage>
</organism>
<dbReference type="OrthoDB" id="3428165at2"/>
<evidence type="ECO:0000313" key="2">
    <source>
        <dbReference type="Proteomes" id="UP000198923"/>
    </source>
</evidence>
<protein>
    <submittedName>
        <fullName evidence="1">Uncharacterized protein</fullName>
    </submittedName>
</protein>
<dbReference type="Proteomes" id="UP000198923">
    <property type="component" value="Unassembled WGS sequence"/>
</dbReference>
<dbReference type="NCBIfam" id="NF040488">
    <property type="entry name" value="SCO5389_fam"/>
    <property type="match status" value="1"/>
</dbReference>
<sequence>MSLTVPAELIDQARDGKVDQAAFVDCIRTSLPYAWGVVVRLVDELQSGNAEFADNQLSPPDQASYGQLFRMMASDAIRRAVEQHFGVRLAFQNCCRAAVFRPDAHGALADFTTPEAQILNQRPELIDC</sequence>
<dbReference type="STRING" id="504805.SAMN05421505_103246"/>
<evidence type="ECO:0000313" key="1">
    <source>
        <dbReference type="EMBL" id="SDG33788.1"/>
    </source>
</evidence>
<dbReference type="RefSeq" id="WP_093168539.1">
    <property type="nucleotide sequence ID" value="NZ_FNCN01000003.1"/>
</dbReference>
<gene>
    <name evidence="1" type="ORF">SAMN05421505_103246</name>
</gene>
<dbReference type="AlphaFoldDB" id="A0A1G7TEP9"/>
<name>A0A1G7TEP9_9ACTN</name>
<reference evidence="1 2" key="1">
    <citation type="submission" date="2016-10" db="EMBL/GenBank/DDBJ databases">
        <authorList>
            <person name="de Groot N.N."/>
        </authorList>
    </citation>
    <scope>NUCLEOTIDE SEQUENCE [LARGE SCALE GENOMIC DNA]</scope>
    <source>
        <strain evidence="1 2">CPCC 201354</strain>
    </source>
</reference>
<dbReference type="EMBL" id="FNCN01000003">
    <property type="protein sequence ID" value="SDG33788.1"/>
    <property type="molecule type" value="Genomic_DNA"/>
</dbReference>
<dbReference type="Pfam" id="PF20704">
    <property type="entry name" value="KH_NucS_shadow"/>
    <property type="match status" value="1"/>
</dbReference>